<name>A0ACB9FVT8_9ASTR</name>
<organism evidence="1 2">
    <name type="scientific">Smallanthus sonchifolius</name>
    <dbReference type="NCBI Taxonomy" id="185202"/>
    <lineage>
        <taxon>Eukaryota</taxon>
        <taxon>Viridiplantae</taxon>
        <taxon>Streptophyta</taxon>
        <taxon>Embryophyta</taxon>
        <taxon>Tracheophyta</taxon>
        <taxon>Spermatophyta</taxon>
        <taxon>Magnoliopsida</taxon>
        <taxon>eudicotyledons</taxon>
        <taxon>Gunneridae</taxon>
        <taxon>Pentapetalae</taxon>
        <taxon>asterids</taxon>
        <taxon>campanulids</taxon>
        <taxon>Asterales</taxon>
        <taxon>Asteraceae</taxon>
        <taxon>Asteroideae</taxon>
        <taxon>Heliantheae alliance</taxon>
        <taxon>Millerieae</taxon>
        <taxon>Smallanthus</taxon>
    </lineage>
</organism>
<comment type="caution">
    <text evidence="1">The sequence shown here is derived from an EMBL/GenBank/DDBJ whole genome shotgun (WGS) entry which is preliminary data.</text>
</comment>
<reference evidence="2" key="1">
    <citation type="journal article" date="2022" name="Mol. Ecol. Resour.">
        <title>The genomes of chicory, endive, great burdock and yacon provide insights into Asteraceae palaeo-polyploidization history and plant inulin production.</title>
        <authorList>
            <person name="Fan W."/>
            <person name="Wang S."/>
            <person name="Wang H."/>
            <person name="Wang A."/>
            <person name="Jiang F."/>
            <person name="Liu H."/>
            <person name="Zhao H."/>
            <person name="Xu D."/>
            <person name="Zhang Y."/>
        </authorList>
    </citation>
    <scope>NUCLEOTIDE SEQUENCE [LARGE SCALE GENOMIC DNA]</scope>
    <source>
        <strain evidence="2">cv. Yunnan</strain>
    </source>
</reference>
<sequence>MILRRSRHLQRRSRHEFNTFEQKTGKTEQKRTDANATKEFITPFTFIFAAASSINSQQLIHIQKERRKKTSSSTPRIPPLPPKAARVNLNLPSPGIDDSLCGGESPIKRIPPPPPMPDYKFAMEGLECSS</sequence>
<accession>A0ACB9FVT8</accession>
<dbReference type="Proteomes" id="UP001056120">
    <property type="component" value="Linkage Group LG16"/>
</dbReference>
<reference evidence="1 2" key="2">
    <citation type="journal article" date="2022" name="Mol. Ecol. Resour.">
        <title>The genomes of chicory, endive, great burdock and yacon provide insights into Asteraceae paleo-polyploidization history and plant inulin production.</title>
        <authorList>
            <person name="Fan W."/>
            <person name="Wang S."/>
            <person name="Wang H."/>
            <person name="Wang A."/>
            <person name="Jiang F."/>
            <person name="Liu H."/>
            <person name="Zhao H."/>
            <person name="Xu D."/>
            <person name="Zhang Y."/>
        </authorList>
    </citation>
    <scope>NUCLEOTIDE SEQUENCE [LARGE SCALE GENOMIC DNA]</scope>
    <source>
        <strain evidence="2">cv. Yunnan</strain>
        <tissue evidence="1">Leaves</tissue>
    </source>
</reference>
<keyword evidence="2" id="KW-1185">Reference proteome</keyword>
<dbReference type="EMBL" id="CM042033">
    <property type="protein sequence ID" value="KAI3774903.1"/>
    <property type="molecule type" value="Genomic_DNA"/>
</dbReference>
<evidence type="ECO:0000313" key="2">
    <source>
        <dbReference type="Proteomes" id="UP001056120"/>
    </source>
</evidence>
<evidence type="ECO:0000313" key="1">
    <source>
        <dbReference type="EMBL" id="KAI3774903.1"/>
    </source>
</evidence>
<protein>
    <submittedName>
        <fullName evidence="1">Uncharacterized protein</fullName>
    </submittedName>
</protein>
<gene>
    <name evidence="1" type="ORF">L1987_49466</name>
</gene>
<proteinExistence type="predicted"/>